<organism evidence="3 4">
    <name type="scientific">Cymbomonas tetramitiformis</name>
    <dbReference type="NCBI Taxonomy" id="36881"/>
    <lineage>
        <taxon>Eukaryota</taxon>
        <taxon>Viridiplantae</taxon>
        <taxon>Chlorophyta</taxon>
        <taxon>Pyramimonadophyceae</taxon>
        <taxon>Pyramimonadales</taxon>
        <taxon>Pyramimonadaceae</taxon>
        <taxon>Cymbomonas</taxon>
    </lineage>
</organism>
<name>A0AAE0C6P0_9CHLO</name>
<dbReference type="Proteomes" id="UP001190700">
    <property type="component" value="Unassembled WGS sequence"/>
</dbReference>
<comment type="similarity">
    <text evidence="1 2">Belongs to the enoyl-CoA hydratase/isomerase family.</text>
</comment>
<dbReference type="EMBL" id="LGRX02027366">
    <property type="protein sequence ID" value="KAK3249403.1"/>
    <property type="molecule type" value="Genomic_DNA"/>
</dbReference>
<comment type="caution">
    <text evidence="3">The sequence shown here is derived from an EMBL/GenBank/DDBJ whole genome shotgun (WGS) entry which is preliminary data.</text>
</comment>
<dbReference type="Pfam" id="PF00378">
    <property type="entry name" value="ECH_1"/>
    <property type="match status" value="1"/>
</dbReference>
<protein>
    <submittedName>
        <fullName evidence="3">Uncharacterized protein</fullName>
    </submittedName>
</protein>
<dbReference type="GO" id="GO:0005739">
    <property type="term" value="C:mitochondrion"/>
    <property type="evidence" value="ECO:0007669"/>
    <property type="project" value="TreeGrafter"/>
</dbReference>
<dbReference type="CDD" id="cd06558">
    <property type="entry name" value="crotonase-like"/>
    <property type="match status" value="1"/>
</dbReference>
<dbReference type="InterPro" id="IPR018376">
    <property type="entry name" value="Enoyl-CoA_hyd/isom_CS"/>
</dbReference>
<dbReference type="PANTHER" id="PTHR11941">
    <property type="entry name" value="ENOYL-COA HYDRATASE-RELATED"/>
    <property type="match status" value="1"/>
</dbReference>
<dbReference type="InterPro" id="IPR001753">
    <property type="entry name" value="Enoyl-CoA_hydra/iso"/>
</dbReference>
<dbReference type="GO" id="GO:0006635">
    <property type="term" value="P:fatty acid beta-oxidation"/>
    <property type="evidence" value="ECO:0007669"/>
    <property type="project" value="TreeGrafter"/>
</dbReference>
<dbReference type="SUPFAM" id="SSF52096">
    <property type="entry name" value="ClpP/crotonase"/>
    <property type="match status" value="1"/>
</dbReference>
<evidence type="ECO:0000256" key="1">
    <source>
        <dbReference type="ARBA" id="ARBA00005254"/>
    </source>
</evidence>
<dbReference type="InterPro" id="IPR029045">
    <property type="entry name" value="ClpP/crotonase-like_dom_sf"/>
</dbReference>
<dbReference type="PROSITE" id="PS00166">
    <property type="entry name" value="ENOYL_COA_HYDRATASE"/>
    <property type="match status" value="1"/>
</dbReference>
<evidence type="ECO:0000313" key="4">
    <source>
        <dbReference type="Proteomes" id="UP001190700"/>
    </source>
</evidence>
<proteinExistence type="inferred from homology"/>
<dbReference type="GO" id="GO:0003824">
    <property type="term" value="F:catalytic activity"/>
    <property type="evidence" value="ECO:0007669"/>
    <property type="project" value="InterPro"/>
</dbReference>
<evidence type="ECO:0000256" key="2">
    <source>
        <dbReference type="RuleBase" id="RU003707"/>
    </source>
</evidence>
<gene>
    <name evidence="3" type="ORF">CYMTET_41166</name>
</gene>
<keyword evidence="4" id="KW-1185">Reference proteome</keyword>
<dbReference type="AlphaFoldDB" id="A0AAE0C6P0"/>
<reference evidence="3 4" key="1">
    <citation type="journal article" date="2015" name="Genome Biol. Evol.">
        <title>Comparative Genomics of a Bacterivorous Green Alga Reveals Evolutionary Causalities and Consequences of Phago-Mixotrophic Mode of Nutrition.</title>
        <authorList>
            <person name="Burns J.A."/>
            <person name="Paasch A."/>
            <person name="Narechania A."/>
            <person name="Kim E."/>
        </authorList>
    </citation>
    <scope>NUCLEOTIDE SEQUENCE [LARGE SCALE GENOMIC DNA]</scope>
    <source>
        <strain evidence="3 4">PLY_AMNH</strain>
    </source>
</reference>
<evidence type="ECO:0000313" key="3">
    <source>
        <dbReference type="EMBL" id="KAK3249403.1"/>
    </source>
</evidence>
<sequence length="264" mass="28710">MHVNVEKIDNYAIVSICKEPVNSMDTKLWEDLGTALAALEADSAVHGAIFQSGLKRDVYTAGNDIKELYMPATSKEQFLRFWTAQTMFLVNLYKSPLFTIASIRGACPAGGCILAMCCDYRIQTDDPGAVIGLNEVALGIGVPRYWVDIMASLVGGRRTETLLMTAAMPSSREAQQIGLIDQVVSKDDLLPASQKVMAQCLKFPRAGQILTKLAIRGDLAKKWGAYCPEEAETVYNFLSAPAVVSSLEGVLKRLAGGKKKQSKL</sequence>
<dbReference type="PANTHER" id="PTHR11941:SF45">
    <property type="entry name" value="ENOYL-COA DELTA ISOMERASE 1, MITOCHONDRIAL"/>
    <property type="match status" value="1"/>
</dbReference>
<accession>A0AAE0C6P0</accession>
<dbReference type="Gene3D" id="3.90.226.10">
    <property type="entry name" value="2-enoyl-CoA Hydratase, Chain A, domain 1"/>
    <property type="match status" value="1"/>
</dbReference>